<organism evidence="3 5">
    <name type="scientific">Labeo rohita</name>
    <name type="common">Indian major carp</name>
    <name type="synonym">Cyprinus rohita</name>
    <dbReference type="NCBI Taxonomy" id="84645"/>
    <lineage>
        <taxon>Eukaryota</taxon>
        <taxon>Metazoa</taxon>
        <taxon>Chordata</taxon>
        <taxon>Craniata</taxon>
        <taxon>Vertebrata</taxon>
        <taxon>Euteleostomi</taxon>
        <taxon>Actinopterygii</taxon>
        <taxon>Neopterygii</taxon>
        <taxon>Teleostei</taxon>
        <taxon>Ostariophysi</taxon>
        <taxon>Cypriniformes</taxon>
        <taxon>Cyprinidae</taxon>
        <taxon>Labeoninae</taxon>
        <taxon>Labeonini</taxon>
        <taxon>Labeo</taxon>
    </lineage>
</organism>
<accession>A0A498MAD0</accession>
<comment type="caution">
    <text evidence="3">The sequence shown here is derived from an EMBL/GenBank/DDBJ whole genome shotgun (WGS) entry which is preliminary data.</text>
</comment>
<dbReference type="EMBL" id="QBIY01013097">
    <property type="protein sequence ID" value="RXN12007.1"/>
    <property type="molecule type" value="Genomic_DNA"/>
</dbReference>
<reference evidence="3 5" key="1">
    <citation type="submission" date="2018-03" db="EMBL/GenBank/DDBJ databases">
        <title>Draft genome sequence of Rohu Carp (Labeo rohita).</title>
        <authorList>
            <person name="Das P."/>
            <person name="Kushwaha B."/>
            <person name="Joshi C.G."/>
            <person name="Kumar D."/>
            <person name="Nagpure N.S."/>
            <person name="Sahoo L."/>
            <person name="Das S.P."/>
            <person name="Bit A."/>
            <person name="Patnaik S."/>
            <person name="Meher P.K."/>
            <person name="Jayasankar P."/>
            <person name="Koringa P.G."/>
            <person name="Patel N.V."/>
            <person name="Hinsu A.T."/>
            <person name="Kumar R."/>
            <person name="Pandey M."/>
            <person name="Agarwal S."/>
            <person name="Srivastava S."/>
            <person name="Singh M."/>
            <person name="Iquebal M.A."/>
            <person name="Jaiswal S."/>
            <person name="Angadi U.B."/>
            <person name="Kumar N."/>
            <person name="Raza M."/>
            <person name="Shah T.M."/>
            <person name="Rai A."/>
            <person name="Jena J.K."/>
        </authorList>
    </citation>
    <scope>NUCLEOTIDE SEQUENCE [LARGE SCALE GENOMIC DNA]</scope>
    <source>
        <strain evidence="3">DASCIFA01</strain>
        <tissue evidence="3">Testis</tissue>
    </source>
</reference>
<name>A0A498MAD0_LABRO</name>
<feature type="compositionally biased region" description="Acidic residues" evidence="1">
    <location>
        <begin position="12"/>
        <end position="36"/>
    </location>
</feature>
<proteinExistence type="predicted"/>
<sequence>MILRKRRAGEDQLSEEEDYAEVPETPLDDNKDEEGELMMRRTPQVKRKRPLTRLTVKREERNVTAPMIEVSGPAGPMMVFRPWTVLEARESMAHLPEP</sequence>
<evidence type="ECO:0000313" key="3">
    <source>
        <dbReference type="EMBL" id="RXN18028.1"/>
    </source>
</evidence>
<evidence type="ECO:0000313" key="5">
    <source>
        <dbReference type="Proteomes" id="UP000290572"/>
    </source>
</evidence>
<feature type="region of interest" description="Disordered" evidence="1">
    <location>
        <begin position="1"/>
        <end position="48"/>
    </location>
</feature>
<dbReference type="AlphaFoldDB" id="A0A498MAD0"/>
<dbReference type="EMBL" id="QBIY01012728">
    <property type="protein sequence ID" value="RXN18028.1"/>
    <property type="molecule type" value="Genomic_DNA"/>
</dbReference>
<dbReference type="STRING" id="84645.A0A498MAD0"/>
<dbReference type="Proteomes" id="UP000290572">
    <property type="component" value="Unassembled WGS sequence"/>
</dbReference>
<protein>
    <submittedName>
        <fullName evidence="3">Uncharacterized protein</fullName>
    </submittedName>
</protein>
<keyword evidence="5" id="KW-1185">Reference proteome</keyword>
<gene>
    <name evidence="2" type="ORF">ROHU_010346</name>
    <name evidence="4" type="ORF">ROHU_023516</name>
    <name evidence="3" type="ORF">ROHU_026466</name>
</gene>
<evidence type="ECO:0000313" key="2">
    <source>
        <dbReference type="EMBL" id="RXN12007.1"/>
    </source>
</evidence>
<evidence type="ECO:0000256" key="1">
    <source>
        <dbReference type="SAM" id="MobiDB-lite"/>
    </source>
</evidence>
<dbReference type="EMBL" id="QBIY01012595">
    <property type="protein sequence ID" value="RXN22387.1"/>
    <property type="molecule type" value="Genomic_DNA"/>
</dbReference>
<evidence type="ECO:0000313" key="4">
    <source>
        <dbReference type="EMBL" id="RXN22387.1"/>
    </source>
</evidence>